<dbReference type="AlphaFoldDB" id="A0A5E7A3N1"/>
<organism evidence="1 2">
    <name type="scientific">Pseudomonas fluorescens</name>
    <dbReference type="NCBI Taxonomy" id="294"/>
    <lineage>
        <taxon>Bacteria</taxon>
        <taxon>Pseudomonadati</taxon>
        <taxon>Pseudomonadota</taxon>
        <taxon>Gammaproteobacteria</taxon>
        <taxon>Pseudomonadales</taxon>
        <taxon>Pseudomonadaceae</taxon>
        <taxon>Pseudomonas</taxon>
    </lineage>
</organism>
<evidence type="ECO:0000313" key="1">
    <source>
        <dbReference type="EMBL" id="VVN73538.1"/>
    </source>
</evidence>
<accession>A0A5E7A3N1</accession>
<protein>
    <submittedName>
        <fullName evidence="1">Uncharacterized protein</fullName>
    </submittedName>
</protein>
<evidence type="ECO:0000313" key="2">
    <source>
        <dbReference type="Proteomes" id="UP000326437"/>
    </source>
</evidence>
<dbReference type="Proteomes" id="UP000326437">
    <property type="component" value="Unassembled WGS sequence"/>
</dbReference>
<name>A0A5E7A3N1_PSEFL</name>
<gene>
    <name evidence="1" type="ORF">PS685_05174</name>
</gene>
<proteinExistence type="predicted"/>
<dbReference type="EMBL" id="CABVHO010000265">
    <property type="protein sequence ID" value="VVN73538.1"/>
    <property type="molecule type" value="Genomic_DNA"/>
</dbReference>
<sequence length="98" mass="10195">MFFSIDQLLLGAGLKAFGLLVLVMAVDTGLQAALAQVQHFTGAFQVIPGQVAHDKGMSQAAIPPRYIGSQGQARGLSVDFGSAGLAQRRFPGRTLAAP</sequence>
<reference evidence="1 2" key="1">
    <citation type="submission" date="2019-09" db="EMBL/GenBank/DDBJ databases">
        <authorList>
            <person name="Chandra G."/>
            <person name="Truman W A."/>
        </authorList>
    </citation>
    <scope>NUCLEOTIDE SEQUENCE [LARGE SCALE GENOMIC DNA]</scope>
    <source>
        <strain evidence="1">PS685</strain>
    </source>
</reference>